<dbReference type="GO" id="GO:1904680">
    <property type="term" value="F:peptide transmembrane transporter activity"/>
    <property type="evidence" value="ECO:0007669"/>
    <property type="project" value="InterPro"/>
</dbReference>
<feature type="transmembrane region" description="Helical" evidence="9">
    <location>
        <begin position="337"/>
        <end position="356"/>
    </location>
</feature>
<dbReference type="PANTHER" id="PTHR23517:SF15">
    <property type="entry name" value="PROTON-DEPENDENT OLIGOPEPTIDE FAMILY TRANSPORT PROTEIN"/>
    <property type="match status" value="1"/>
</dbReference>
<feature type="transmembrane region" description="Helical" evidence="9">
    <location>
        <begin position="57"/>
        <end position="77"/>
    </location>
</feature>
<keyword evidence="2 8" id="KW-0813">Transport</keyword>
<organism evidence="10 11">
    <name type="scientific">Elizabethkingia anophelis NUHP1</name>
    <dbReference type="NCBI Taxonomy" id="1338011"/>
    <lineage>
        <taxon>Bacteria</taxon>
        <taxon>Pseudomonadati</taxon>
        <taxon>Bacteroidota</taxon>
        <taxon>Flavobacteriia</taxon>
        <taxon>Flavobacteriales</taxon>
        <taxon>Weeksellaceae</taxon>
        <taxon>Elizabethkingia</taxon>
    </lineage>
</organism>
<keyword evidence="4 8" id="KW-0812">Transmembrane</keyword>
<dbReference type="RefSeq" id="WP_024565135.1">
    <property type="nucleotide sequence ID" value="NZ_CP007547.1"/>
</dbReference>
<gene>
    <name evidence="10" type="ORF">BD94_1221</name>
</gene>
<comment type="similarity">
    <text evidence="8">Belongs to the major facilitator superfamily. Proton-dependent oligopeptide transporter (POT/PTR) (TC 2.A.17) family.</text>
</comment>
<keyword evidence="7 9" id="KW-0472">Membrane</keyword>
<accession>A0A077EBR8</accession>
<feature type="transmembrane region" description="Helical" evidence="9">
    <location>
        <begin position="256"/>
        <end position="273"/>
    </location>
</feature>
<dbReference type="GO" id="GO:0006857">
    <property type="term" value="P:oligopeptide transport"/>
    <property type="evidence" value="ECO:0007669"/>
    <property type="project" value="InterPro"/>
</dbReference>
<evidence type="ECO:0000256" key="3">
    <source>
        <dbReference type="ARBA" id="ARBA00022475"/>
    </source>
</evidence>
<evidence type="ECO:0000313" key="11">
    <source>
        <dbReference type="Proteomes" id="UP000028933"/>
    </source>
</evidence>
<sequence>MSLTLEQIQDFKGKYPSQIWSLFFSEMWERFCFYGMRGMLVFFMIHQLNFAEVQANLQYGATQAFVYAFTFVGGLFADKILGFRKSLFWGGSLMIVGSILLAIDPHKFFFFGLAFIIIGTGFFKPNISTMVGELYKDGDHRTDAGFSLFYAGINLGAFLGGYVCVAIGKGYMLSSIIEEPHRWNVAFGLAAIGMLASLINFNFTKRRLGPIGLQPGHPDAIVKTKPLPKWAEYAVYGGTLLFIPLIQIMVSKTEYTDYFMYTIGPLTLIYLFYEMTKVTAAERKKLIAALVFIIFSIIFWGIYEQSGGSMSIFAAKNLNDSLLGITADPNGVNNSGGAFFIILLAPLFGLLWLWLGKKRIEPNTIIKFGLGFIFLGLGYYVLFVTRFFSVNGVSSLNIFTLALLVITFGELCLSPIGLSIMTKLSPARLQGIMMGMWFLASAYGQYVAGLIGAGMAEAKENAGPAESLMTYTEGYKMLGIYALIAGVVLILISPLVKKLMQEVR</sequence>
<dbReference type="InterPro" id="IPR050171">
    <property type="entry name" value="MFS_Transporters"/>
</dbReference>
<evidence type="ECO:0000256" key="4">
    <source>
        <dbReference type="ARBA" id="ARBA00022692"/>
    </source>
</evidence>
<dbReference type="eggNOG" id="COG3104">
    <property type="taxonomic scope" value="Bacteria"/>
</dbReference>
<keyword evidence="3" id="KW-1003">Cell membrane</keyword>
<dbReference type="KEGG" id="eao:BD94_1221"/>
<dbReference type="InterPro" id="IPR036259">
    <property type="entry name" value="MFS_trans_sf"/>
</dbReference>
<feature type="transmembrane region" description="Helical" evidence="9">
    <location>
        <begin position="368"/>
        <end position="389"/>
    </location>
</feature>
<evidence type="ECO:0000256" key="6">
    <source>
        <dbReference type="ARBA" id="ARBA00022989"/>
    </source>
</evidence>
<evidence type="ECO:0000256" key="2">
    <source>
        <dbReference type="ARBA" id="ARBA00022448"/>
    </source>
</evidence>
<dbReference type="InterPro" id="IPR018456">
    <property type="entry name" value="PTR2_symporter_CS"/>
</dbReference>
<keyword evidence="6 9" id="KW-1133">Transmembrane helix</keyword>
<feature type="transmembrane region" description="Helical" evidence="9">
    <location>
        <begin position="86"/>
        <end position="103"/>
    </location>
</feature>
<feature type="transmembrane region" description="Helical" evidence="9">
    <location>
        <begin position="233"/>
        <end position="250"/>
    </location>
</feature>
<dbReference type="InterPro" id="IPR000109">
    <property type="entry name" value="POT_fam"/>
</dbReference>
<feature type="transmembrane region" description="Helical" evidence="9">
    <location>
        <begin position="475"/>
        <end position="496"/>
    </location>
</feature>
<dbReference type="PROSITE" id="PS01023">
    <property type="entry name" value="PTR2_2"/>
    <property type="match status" value="1"/>
</dbReference>
<feature type="transmembrane region" description="Helical" evidence="9">
    <location>
        <begin position="109"/>
        <end position="127"/>
    </location>
</feature>
<dbReference type="PANTHER" id="PTHR23517">
    <property type="entry name" value="RESISTANCE PROTEIN MDTM, PUTATIVE-RELATED-RELATED"/>
    <property type="match status" value="1"/>
</dbReference>
<dbReference type="STRING" id="1338011.BD94_1221"/>
<feature type="transmembrane region" description="Helical" evidence="9">
    <location>
        <begin position="183"/>
        <end position="203"/>
    </location>
</feature>
<dbReference type="InterPro" id="IPR005279">
    <property type="entry name" value="Dipep/tripep_permease"/>
</dbReference>
<proteinExistence type="inferred from homology"/>
<dbReference type="HOGENOM" id="CLU_004790_0_2_10"/>
<keyword evidence="5" id="KW-0653">Protein transport</keyword>
<evidence type="ECO:0000256" key="9">
    <source>
        <dbReference type="SAM" id="Phobius"/>
    </source>
</evidence>
<feature type="transmembrane region" description="Helical" evidence="9">
    <location>
        <begin position="31"/>
        <end position="51"/>
    </location>
</feature>
<feature type="transmembrane region" description="Helical" evidence="9">
    <location>
        <begin position="395"/>
        <end position="420"/>
    </location>
</feature>
<dbReference type="CDD" id="cd17346">
    <property type="entry name" value="MFS_DtpA_like"/>
    <property type="match status" value="1"/>
</dbReference>
<dbReference type="NCBIfam" id="TIGR00924">
    <property type="entry name" value="yjdL_sub1_fam"/>
    <property type="match status" value="1"/>
</dbReference>
<evidence type="ECO:0000313" key="10">
    <source>
        <dbReference type="EMBL" id="AIL44996.1"/>
    </source>
</evidence>
<evidence type="ECO:0000256" key="1">
    <source>
        <dbReference type="ARBA" id="ARBA00004651"/>
    </source>
</evidence>
<evidence type="ECO:0000256" key="5">
    <source>
        <dbReference type="ARBA" id="ARBA00022856"/>
    </source>
</evidence>
<dbReference type="Proteomes" id="UP000028933">
    <property type="component" value="Chromosome"/>
</dbReference>
<keyword evidence="5" id="KW-0571">Peptide transport</keyword>
<protein>
    <submittedName>
        <fullName evidence="10">Di-/tripeptide transporter</fullName>
    </submittedName>
</protein>
<evidence type="ECO:0000256" key="7">
    <source>
        <dbReference type="ARBA" id="ARBA00023136"/>
    </source>
</evidence>
<evidence type="ECO:0000256" key="8">
    <source>
        <dbReference type="RuleBase" id="RU003755"/>
    </source>
</evidence>
<dbReference type="SUPFAM" id="SSF103473">
    <property type="entry name" value="MFS general substrate transporter"/>
    <property type="match status" value="1"/>
</dbReference>
<feature type="transmembrane region" description="Helical" evidence="9">
    <location>
        <begin position="148"/>
        <end position="171"/>
    </location>
</feature>
<dbReference type="AlphaFoldDB" id="A0A077EBR8"/>
<dbReference type="Gene3D" id="1.20.1250.20">
    <property type="entry name" value="MFS general substrate transporter like domains"/>
    <property type="match status" value="1"/>
</dbReference>
<reference evidence="10 11" key="1">
    <citation type="journal article" date="2013" name="Lancet">
        <title>First case of E anophelis outbreak in an intensive-care unit.</title>
        <authorList>
            <person name="Teo J."/>
            <person name="Tan S.Y."/>
            <person name="Tay M."/>
            <person name="Ding Y."/>
            <person name="Kjelleberg S."/>
            <person name="Givskov M."/>
            <person name="Lin R.T."/>
            <person name="Yang L."/>
        </authorList>
    </citation>
    <scope>NUCLEOTIDE SEQUENCE [LARGE SCALE GENOMIC DNA]</scope>
    <source>
        <strain evidence="10 11">NUHP1</strain>
    </source>
</reference>
<dbReference type="Pfam" id="PF00854">
    <property type="entry name" value="PTR2"/>
    <property type="match status" value="1"/>
</dbReference>
<feature type="transmembrane region" description="Helical" evidence="9">
    <location>
        <begin position="432"/>
        <end position="455"/>
    </location>
</feature>
<name>A0A077EBR8_9FLAO</name>
<dbReference type="EMBL" id="CP007547">
    <property type="protein sequence ID" value="AIL44996.1"/>
    <property type="molecule type" value="Genomic_DNA"/>
</dbReference>
<comment type="subcellular location">
    <subcellularLocation>
        <location evidence="1">Cell membrane</location>
        <topology evidence="1">Multi-pass membrane protein</topology>
    </subcellularLocation>
    <subcellularLocation>
        <location evidence="8">Membrane</location>
        <topology evidence="8">Multi-pass membrane protein</topology>
    </subcellularLocation>
</comment>
<feature type="transmembrane region" description="Helical" evidence="9">
    <location>
        <begin position="285"/>
        <end position="303"/>
    </location>
</feature>
<dbReference type="GO" id="GO:0005886">
    <property type="term" value="C:plasma membrane"/>
    <property type="evidence" value="ECO:0007669"/>
    <property type="project" value="UniProtKB-SubCell"/>
</dbReference>